<comment type="caution">
    <text evidence="3">The sequence shown here is derived from an EMBL/GenBank/DDBJ whole genome shotgun (WGS) entry which is preliminary data.</text>
</comment>
<keyword evidence="4" id="KW-1185">Reference proteome</keyword>
<dbReference type="InterPro" id="IPR014030">
    <property type="entry name" value="Ketoacyl_synth_N"/>
</dbReference>
<evidence type="ECO:0000259" key="2">
    <source>
        <dbReference type="Pfam" id="PF00109"/>
    </source>
</evidence>
<dbReference type="EMBL" id="BAAANL010000005">
    <property type="protein sequence ID" value="GAA1866432.1"/>
    <property type="molecule type" value="Genomic_DNA"/>
</dbReference>
<sequence>MNVAVVGHSVCLPGGFAPGDAVPADGDWFDVKERLGRRGYRQLPLPAQLTLAAVRGLVPEGSAGDAPDPGDEVPAHRRGVWLGSSTAAAHCLAELDRRILAEGTESLPPTGAPYFSVNLVPARAVNELGATGPSVTVTSTGTAVLDAVACAVRALRLGHVDEAIVVAVEVPDEMRADGAPAECGAIALRLRAGESGGLLRSSSAFVAGEPATAAERVHAGLASQAPVLVAGPGGAAPGGPLAAFARLVAALRAGDDLAVVLTDATGAASGVDLAHAPVAPAGTAPGTSGTTSGSVTAPALVTTSQGA</sequence>
<accession>A0ABN2NG53</accession>
<dbReference type="Gene3D" id="3.40.47.10">
    <property type="match status" value="1"/>
</dbReference>
<reference evidence="3 4" key="1">
    <citation type="journal article" date="2019" name="Int. J. Syst. Evol. Microbiol.">
        <title>The Global Catalogue of Microorganisms (GCM) 10K type strain sequencing project: providing services to taxonomists for standard genome sequencing and annotation.</title>
        <authorList>
            <consortium name="The Broad Institute Genomics Platform"/>
            <consortium name="The Broad Institute Genome Sequencing Center for Infectious Disease"/>
            <person name="Wu L."/>
            <person name="Ma J."/>
        </authorList>
    </citation>
    <scope>NUCLEOTIDE SEQUENCE [LARGE SCALE GENOMIC DNA]</scope>
    <source>
        <strain evidence="3 4">JCM 14326</strain>
    </source>
</reference>
<evidence type="ECO:0000313" key="3">
    <source>
        <dbReference type="EMBL" id="GAA1866432.1"/>
    </source>
</evidence>
<name>A0ABN2NG53_9MICO</name>
<evidence type="ECO:0000256" key="1">
    <source>
        <dbReference type="SAM" id="MobiDB-lite"/>
    </source>
</evidence>
<dbReference type="Pfam" id="PF00109">
    <property type="entry name" value="ketoacyl-synt"/>
    <property type="match status" value="1"/>
</dbReference>
<feature type="domain" description="Beta-ketoacyl synthase-like N-terminal" evidence="2">
    <location>
        <begin position="72"/>
        <end position="171"/>
    </location>
</feature>
<dbReference type="Proteomes" id="UP001501094">
    <property type="component" value="Unassembled WGS sequence"/>
</dbReference>
<feature type="compositionally biased region" description="Low complexity" evidence="1">
    <location>
        <begin position="282"/>
        <end position="299"/>
    </location>
</feature>
<protein>
    <recommendedName>
        <fullName evidence="2">Beta-ketoacyl synthase-like N-terminal domain-containing protein</fullName>
    </recommendedName>
</protein>
<organism evidence="3 4">
    <name type="scientific">Myceligenerans crystallogenes</name>
    <dbReference type="NCBI Taxonomy" id="316335"/>
    <lineage>
        <taxon>Bacteria</taxon>
        <taxon>Bacillati</taxon>
        <taxon>Actinomycetota</taxon>
        <taxon>Actinomycetes</taxon>
        <taxon>Micrococcales</taxon>
        <taxon>Promicromonosporaceae</taxon>
        <taxon>Myceligenerans</taxon>
    </lineage>
</organism>
<gene>
    <name evidence="3" type="ORF">GCM10009751_25720</name>
</gene>
<proteinExistence type="predicted"/>
<dbReference type="SUPFAM" id="SSF53901">
    <property type="entry name" value="Thiolase-like"/>
    <property type="match status" value="1"/>
</dbReference>
<feature type="region of interest" description="Disordered" evidence="1">
    <location>
        <begin position="282"/>
        <end position="307"/>
    </location>
</feature>
<evidence type="ECO:0000313" key="4">
    <source>
        <dbReference type="Proteomes" id="UP001501094"/>
    </source>
</evidence>
<dbReference type="RefSeq" id="WP_344103456.1">
    <property type="nucleotide sequence ID" value="NZ_BAAANL010000005.1"/>
</dbReference>
<dbReference type="InterPro" id="IPR016039">
    <property type="entry name" value="Thiolase-like"/>
</dbReference>